<dbReference type="PANTHER" id="PTHR43280:SF32">
    <property type="entry name" value="TRANSCRIPTIONAL REGULATORY PROTEIN"/>
    <property type="match status" value="1"/>
</dbReference>
<accession>A0ABU1K4E2</accession>
<evidence type="ECO:0000259" key="4">
    <source>
        <dbReference type="PROSITE" id="PS01124"/>
    </source>
</evidence>
<evidence type="ECO:0000256" key="2">
    <source>
        <dbReference type="ARBA" id="ARBA00023125"/>
    </source>
</evidence>
<dbReference type="Gene3D" id="1.10.10.60">
    <property type="entry name" value="Homeodomain-like"/>
    <property type="match status" value="1"/>
</dbReference>
<dbReference type="PROSITE" id="PS01124">
    <property type="entry name" value="HTH_ARAC_FAMILY_2"/>
    <property type="match status" value="1"/>
</dbReference>
<protein>
    <submittedName>
        <fullName evidence="5">AraC-like DNA-binding protein</fullName>
    </submittedName>
</protein>
<dbReference type="RefSeq" id="WP_309727392.1">
    <property type="nucleotide sequence ID" value="NZ_JAVDQA010000002.1"/>
</dbReference>
<keyword evidence="1" id="KW-0805">Transcription regulation</keyword>
<dbReference type="EMBL" id="JAVDQA010000002">
    <property type="protein sequence ID" value="MDR6300485.1"/>
    <property type="molecule type" value="Genomic_DNA"/>
</dbReference>
<dbReference type="PANTHER" id="PTHR43280">
    <property type="entry name" value="ARAC-FAMILY TRANSCRIPTIONAL REGULATOR"/>
    <property type="match status" value="1"/>
</dbReference>
<evidence type="ECO:0000256" key="1">
    <source>
        <dbReference type="ARBA" id="ARBA00023015"/>
    </source>
</evidence>
<keyword evidence="2" id="KW-0238">DNA-binding</keyword>
<gene>
    <name evidence="5" type="ORF">GGR31_001116</name>
</gene>
<dbReference type="SMART" id="SM00342">
    <property type="entry name" value="HTH_ARAC"/>
    <property type="match status" value="1"/>
</dbReference>
<organism evidence="5 6">
    <name type="scientific">Mesonia maritima</name>
    <dbReference type="NCBI Taxonomy" id="1793873"/>
    <lineage>
        <taxon>Bacteria</taxon>
        <taxon>Pseudomonadati</taxon>
        <taxon>Bacteroidota</taxon>
        <taxon>Flavobacteriia</taxon>
        <taxon>Flavobacteriales</taxon>
        <taxon>Flavobacteriaceae</taxon>
        <taxon>Mesonia</taxon>
    </lineage>
</organism>
<keyword evidence="3" id="KW-0804">Transcription</keyword>
<sequence>MYKLTEKDNREIHHIQFNKEINPYGICVNKIEYEEDASRIAKIYRTSFYRMIWVCKGSVSVELDMNTVELTKDHCLFIGKNQVFKLKNYKHFDAYIVDFTESFYARTQLDSELLHQSNLFNNKKGVVKLYLEDPYKEILIRFLGFFHNISKANFSPLLYQLAHNTVERMLLFAEWNLQQHENSEQIKSNSKGYSLLNRFQTLVANHFVKEKTVGFYADELKISSRNLAKICSTLNKPSPKKIITERIITEAKRLLKFTDLSIKEVSFRLGYEEPNTFIKLFTSNVGLSPLTFREKYRD</sequence>
<reference evidence="5 6" key="1">
    <citation type="submission" date="2023-07" db="EMBL/GenBank/DDBJ databases">
        <title>Genomic Encyclopedia of Type Strains, Phase IV (KMG-IV): sequencing the most valuable type-strain genomes for metagenomic binning, comparative biology and taxonomic classification.</title>
        <authorList>
            <person name="Goeker M."/>
        </authorList>
    </citation>
    <scope>NUCLEOTIDE SEQUENCE [LARGE SCALE GENOMIC DNA]</scope>
    <source>
        <strain evidence="5 6">DSM 102814</strain>
    </source>
</reference>
<evidence type="ECO:0000256" key="3">
    <source>
        <dbReference type="ARBA" id="ARBA00023163"/>
    </source>
</evidence>
<proteinExistence type="predicted"/>
<keyword evidence="6" id="KW-1185">Reference proteome</keyword>
<evidence type="ECO:0000313" key="5">
    <source>
        <dbReference type="EMBL" id="MDR6300485.1"/>
    </source>
</evidence>
<comment type="caution">
    <text evidence="5">The sequence shown here is derived from an EMBL/GenBank/DDBJ whole genome shotgun (WGS) entry which is preliminary data.</text>
</comment>
<dbReference type="Proteomes" id="UP001257659">
    <property type="component" value="Unassembled WGS sequence"/>
</dbReference>
<feature type="domain" description="HTH araC/xylS-type" evidence="4">
    <location>
        <begin position="197"/>
        <end position="295"/>
    </location>
</feature>
<dbReference type="Pfam" id="PF12833">
    <property type="entry name" value="HTH_18"/>
    <property type="match status" value="1"/>
</dbReference>
<evidence type="ECO:0000313" key="6">
    <source>
        <dbReference type="Proteomes" id="UP001257659"/>
    </source>
</evidence>
<dbReference type="SUPFAM" id="SSF46689">
    <property type="entry name" value="Homeodomain-like"/>
    <property type="match status" value="1"/>
</dbReference>
<name>A0ABU1K4E2_9FLAO</name>
<dbReference type="InterPro" id="IPR009057">
    <property type="entry name" value="Homeodomain-like_sf"/>
</dbReference>
<dbReference type="InterPro" id="IPR018060">
    <property type="entry name" value="HTH_AraC"/>
</dbReference>